<dbReference type="PROSITE" id="PS51186">
    <property type="entry name" value="GNAT"/>
    <property type="match status" value="1"/>
</dbReference>
<name>A0ABQ1TL58_9FLAO</name>
<sequence length="177" mass="20421">MKKMLENLSLNKAVIEDLDSIWNILQQAIQKRREEGSDQWQDGYPNPDVIKDDIYNGFAYVVKQNNSDIIAYVAISDKEEIAYNDLVGEWITDNQYIAIHRLAVSQEIKIKGLGTWIMLEAEKVALSKNINSIRVDTNFDNVGMLRVFEKLDYHYCGEVLYRGGMRKAFEKILLSNP</sequence>
<feature type="domain" description="N-acetyltransferase" evidence="1">
    <location>
        <begin position="8"/>
        <end position="170"/>
    </location>
</feature>
<accession>A0ABQ1TL58</accession>
<dbReference type="CDD" id="cd04301">
    <property type="entry name" value="NAT_SF"/>
    <property type="match status" value="1"/>
</dbReference>
<dbReference type="SUPFAM" id="SSF55729">
    <property type="entry name" value="Acyl-CoA N-acyltransferases (Nat)"/>
    <property type="match status" value="1"/>
</dbReference>
<evidence type="ECO:0000259" key="1">
    <source>
        <dbReference type="PROSITE" id="PS51186"/>
    </source>
</evidence>
<evidence type="ECO:0000313" key="2">
    <source>
        <dbReference type="EMBL" id="GGE97023.1"/>
    </source>
</evidence>
<proteinExistence type="predicted"/>
<comment type="caution">
    <text evidence="2">The sequence shown here is derived from an EMBL/GenBank/DDBJ whole genome shotgun (WGS) entry which is preliminary data.</text>
</comment>
<dbReference type="EMBL" id="BMFL01000008">
    <property type="protein sequence ID" value="GGE97023.1"/>
    <property type="molecule type" value="Genomic_DNA"/>
</dbReference>
<organism evidence="2 3">
    <name type="scientific">Chishuiella changwenlii</name>
    <dbReference type="NCBI Taxonomy" id="1434701"/>
    <lineage>
        <taxon>Bacteria</taxon>
        <taxon>Pseudomonadati</taxon>
        <taxon>Bacteroidota</taxon>
        <taxon>Flavobacteriia</taxon>
        <taxon>Flavobacteriales</taxon>
        <taxon>Weeksellaceae</taxon>
        <taxon>Chishuiella</taxon>
    </lineage>
</organism>
<reference evidence="3" key="1">
    <citation type="journal article" date="2019" name="Int. J. Syst. Evol. Microbiol.">
        <title>The Global Catalogue of Microorganisms (GCM) 10K type strain sequencing project: providing services to taxonomists for standard genome sequencing and annotation.</title>
        <authorList>
            <consortium name="The Broad Institute Genomics Platform"/>
            <consortium name="The Broad Institute Genome Sequencing Center for Infectious Disease"/>
            <person name="Wu L."/>
            <person name="Ma J."/>
        </authorList>
    </citation>
    <scope>NUCLEOTIDE SEQUENCE [LARGE SCALE GENOMIC DNA]</scope>
    <source>
        <strain evidence="3">CGMCC 1.12707</strain>
    </source>
</reference>
<dbReference type="Pfam" id="PF00583">
    <property type="entry name" value="Acetyltransf_1"/>
    <property type="match status" value="1"/>
</dbReference>
<dbReference type="InterPro" id="IPR000182">
    <property type="entry name" value="GNAT_dom"/>
</dbReference>
<dbReference type="Proteomes" id="UP000650994">
    <property type="component" value="Unassembled WGS sequence"/>
</dbReference>
<dbReference type="RefSeq" id="WP_221405231.1">
    <property type="nucleotide sequence ID" value="NZ_FRBH01000015.1"/>
</dbReference>
<gene>
    <name evidence="2" type="ORF">GCM10010984_13150</name>
</gene>
<dbReference type="InterPro" id="IPR016181">
    <property type="entry name" value="Acyl_CoA_acyltransferase"/>
</dbReference>
<protein>
    <submittedName>
        <fullName evidence="2">N-acetyltransferase</fullName>
    </submittedName>
</protein>
<keyword evidence="3" id="KW-1185">Reference proteome</keyword>
<dbReference type="Gene3D" id="3.40.630.30">
    <property type="match status" value="1"/>
</dbReference>
<evidence type="ECO:0000313" key="3">
    <source>
        <dbReference type="Proteomes" id="UP000650994"/>
    </source>
</evidence>